<feature type="compositionally biased region" description="Acidic residues" evidence="1">
    <location>
        <begin position="11"/>
        <end position="20"/>
    </location>
</feature>
<sequence length="538" mass="58363">MDSLLATYASSDEEEEEEEVHEQPEKVDHPPQLSSKFSQNSPSSSIFSSLPPPKSVSSLFSSLPPPKSHPPNPPQTLTNLSSSKPNNQQQQQQLEDWKLVSSNLSGPAKPSSLFSSLPEPKSSSIFSSLPPPKSLNADPLPVSNISASSSEPNRKKVIQFKIPINPSLMKSRGSDDDDDDDEKEREGKKSVDSLTQTPSVKSFLSSIPAPRNSSALGALPTASGSSRRSILEANVPASSSDGFEIKDEVGGNPNVQNYVSQWVDRSSSASVGDAAGSAEYAVGDDGGGGNTSGWVSSSANYENYDSYAGYGNHAYYRQYESNWGDGSTAMAPSDVSGMSESIVKMPGKRGRNEIPQEIVEVNQDELIKNRPREDQVKLTGIAFGPSYQIPRSSVSFLWVVNDNRGPSQCVTGHYSCYGTVTTAMAAVMTDTPVINHIAKAAVAGDGNHHNCYVTALRNGCGGFLKPWVPVSTKGKPTKLHKRKHQIGSLYFDMRQKEMELAERRSKGFLTKAETQAKYGWWMVLTIFKKEGEMPRAMK</sequence>
<dbReference type="InterPro" id="IPR018800">
    <property type="entry name" value="PRCC"/>
</dbReference>
<feature type="compositionally biased region" description="Pro residues" evidence="1">
    <location>
        <begin position="63"/>
        <end position="74"/>
    </location>
</feature>
<reference evidence="2 3" key="1">
    <citation type="journal article" date="2018" name="Proc. Natl. Acad. Sci. U.S.A.">
        <title>Draft genome sequence of Camellia sinensis var. sinensis provides insights into the evolution of the tea genome and tea quality.</title>
        <authorList>
            <person name="Wei C."/>
            <person name="Yang H."/>
            <person name="Wang S."/>
            <person name="Zhao J."/>
            <person name="Liu C."/>
            <person name="Gao L."/>
            <person name="Xia E."/>
            <person name="Lu Y."/>
            <person name="Tai Y."/>
            <person name="She G."/>
            <person name="Sun J."/>
            <person name="Cao H."/>
            <person name="Tong W."/>
            <person name="Gao Q."/>
            <person name="Li Y."/>
            <person name="Deng W."/>
            <person name="Jiang X."/>
            <person name="Wang W."/>
            <person name="Chen Q."/>
            <person name="Zhang S."/>
            <person name="Li H."/>
            <person name="Wu J."/>
            <person name="Wang P."/>
            <person name="Li P."/>
            <person name="Shi C."/>
            <person name="Zheng F."/>
            <person name="Jian J."/>
            <person name="Huang B."/>
            <person name="Shan D."/>
            <person name="Shi M."/>
            <person name="Fang C."/>
            <person name="Yue Y."/>
            <person name="Li F."/>
            <person name="Li D."/>
            <person name="Wei S."/>
            <person name="Han B."/>
            <person name="Jiang C."/>
            <person name="Yin Y."/>
            <person name="Xia T."/>
            <person name="Zhang Z."/>
            <person name="Bennetzen J.L."/>
            <person name="Zhao S."/>
            <person name="Wan X."/>
        </authorList>
    </citation>
    <scope>NUCLEOTIDE SEQUENCE [LARGE SCALE GENOMIC DNA]</scope>
    <source>
        <strain evidence="3">cv. Shuchazao</strain>
        <tissue evidence="2">Leaf</tissue>
    </source>
</reference>
<dbReference type="AlphaFoldDB" id="A0A4S4E8K3"/>
<accession>A0A4S4E8K3</accession>
<dbReference type="STRING" id="542762.A0A4S4E8K3"/>
<dbReference type="GO" id="GO:0005634">
    <property type="term" value="C:nucleus"/>
    <property type="evidence" value="ECO:0007669"/>
    <property type="project" value="TreeGrafter"/>
</dbReference>
<feature type="compositionally biased region" description="Low complexity" evidence="1">
    <location>
        <begin position="32"/>
        <end position="62"/>
    </location>
</feature>
<feature type="compositionally biased region" description="Polar residues" evidence="1">
    <location>
        <begin position="75"/>
        <end position="87"/>
    </location>
</feature>
<evidence type="ECO:0000313" key="2">
    <source>
        <dbReference type="EMBL" id="THG12430.1"/>
    </source>
</evidence>
<dbReference type="PANTHER" id="PTHR13621">
    <property type="entry name" value="PROLINE-RICH PROTEIN PRCC"/>
    <property type="match status" value="1"/>
</dbReference>
<comment type="caution">
    <text evidence="2">The sequence shown here is derived from an EMBL/GenBank/DDBJ whole genome shotgun (WGS) entry which is preliminary data.</text>
</comment>
<feature type="compositionally biased region" description="Polar residues" evidence="1">
    <location>
        <begin position="192"/>
        <end position="208"/>
    </location>
</feature>
<dbReference type="Proteomes" id="UP000306102">
    <property type="component" value="Unassembled WGS sequence"/>
</dbReference>
<evidence type="ECO:0000256" key="1">
    <source>
        <dbReference type="SAM" id="MobiDB-lite"/>
    </source>
</evidence>
<protein>
    <submittedName>
        <fullName evidence="2">Uncharacterized protein</fullName>
    </submittedName>
</protein>
<dbReference type="PANTHER" id="PTHR13621:SF2">
    <property type="entry name" value="PROLINE-RICH PROTEIN PRCC"/>
    <property type="match status" value="1"/>
</dbReference>
<proteinExistence type="predicted"/>
<organism evidence="2 3">
    <name type="scientific">Camellia sinensis var. sinensis</name>
    <name type="common">China tea</name>
    <dbReference type="NCBI Taxonomy" id="542762"/>
    <lineage>
        <taxon>Eukaryota</taxon>
        <taxon>Viridiplantae</taxon>
        <taxon>Streptophyta</taxon>
        <taxon>Embryophyta</taxon>
        <taxon>Tracheophyta</taxon>
        <taxon>Spermatophyta</taxon>
        <taxon>Magnoliopsida</taxon>
        <taxon>eudicotyledons</taxon>
        <taxon>Gunneridae</taxon>
        <taxon>Pentapetalae</taxon>
        <taxon>asterids</taxon>
        <taxon>Ericales</taxon>
        <taxon>Theaceae</taxon>
        <taxon>Camellia</taxon>
    </lineage>
</organism>
<feature type="region of interest" description="Disordered" evidence="1">
    <location>
        <begin position="1"/>
        <end position="208"/>
    </location>
</feature>
<evidence type="ECO:0000313" key="3">
    <source>
        <dbReference type="Proteomes" id="UP000306102"/>
    </source>
</evidence>
<dbReference type="EMBL" id="SDRB02006551">
    <property type="protein sequence ID" value="THG12430.1"/>
    <property type="molecule type" value="Genomic_DNA"/>
</dbReference>
<dbReference type="Pfam" id="PF10253">
    <property type="entry name" value="PRCC"/>
    <property type="match status" value="1"/>
</dbReference>
<keyword evidence="3" id="KW-1185">Reference proteome</keyword>
<name>A0A4S4E8K3_CAMSN</name>
<gene>
    <name evidence="2" type="ORF">TEA_002431</name>
</gene>